<organism evidence="1 2">
    <name type="scientific">Rhamnella rubrinervis</name>
    <dbReference type="NCBI Taxonomy" id="2594499"/>
    <lineage>
        <taxon>Eukaryota</taxon>
        <taxon>Viridiplantae</taxon>
        <taxon>Streptophyta</taxon>
        <taxon>Embryophyta</taxon>
        <taxon>Tracheophyta</taxon>
        <taxon>Spermatophyta</taxon>
        <taxon>Magnoliopsida</taxon>
        <taxon>eudicotyledons</taxon>
        <taxon>Gunneridae</taxon>
        <taxon>Pentapetalae</taxon>
        <taxon>rosids</taxon>
        <taxon>fabids</taxon>
        <taxon>Rosales</taxon>
        <taxon>Rhamnaceae</taxon>
        <taxon>rhamnoid group</taxon>
        <taxon>Rhamneae</taxon>
        <taxon>Rhamnella</taxon>
    </lineage>
</organism>
<proteinExistence type="predicted"/>
<dbReference type="EMBL" id="VOIH02000004">
    <property type="protein sequence ID" value="KAF3449534.1"/>
    <property type="molecule type" value="Genomic_DNA"/>
</dbReference>
<sequence length="140" mass="16439">MPDTYDNIPKDEEGEIRDEETNAMQNDSEVQFITSSKVIVREPRIKKSAGKLKSPFIISTETRETLKSILPPPMDFDPEWPPPHDISMKFFEFLTSDMDEVIDYDICEVNKEFFRDLVQGQWLIDKVLMPLNIKDTHWML</sequence>
<reference evidence="1" key="1">
    <citation type="submission" date="2020-03" db="EMBL/GenBank/DDBJ databases">
        <title>A high-quality chromosome-level genome assembly of a woody plant with both climbing and erect habits, Rhamnella rubrinervis.</title>
        <authorList>
            <person name="Lu Z."/>
            <person name="Yang Y."/>
            <person name="Zhu X."/>
            <person name="Sun Y."/>
        </authorList>
    </citation>
    <scope>NUCLEOTIDE SEQUENCE</scope>
    <source>
        <strain evidence="1">BYM</strain>
        <tissue evidence="1">Leaf</tissue>
    </source>
</reference>
<protein>
    <submittedName>
        <fullName evidence="1">Uncharacterized protein</fullName>
    </submittedName>
</protein>
<evidence type="ECO:0000313" key="2">
    <source>
        <dbReference type="Proteomes" id="UP000796880"/>
    </source>
</evidence>
<name>A0A8K0HCU9_9ROSA</name>
<dbReference type="Proteomes" id="UP000796880">
    <property type="component" value="Unassembled WGS sequence"/>
</dbReference>
<keyword evidence="2" id="KW-1185">Reference proteome</keyword>
<evidence type="ECO:0000313" key="1">
    <source>
        <dbReference type="EMBL" id="KAF3449534.1"/>
    </source>
</evidence>
<dbReference type="AlphaFoldDB" id="A0A8K0HCU9"/>
<accession>A0A8K0HCU9</accession>
<gene>
    <name evidence="1" type="ORF">FNV43_RR10263</name>
</gene>
<comment type="caution">
    <text evidence="1">The sequence shown here is derived from an EMBL/GenBank/DDBJ whole genome shotgun (WGS) entry which is preliminary data.</text>
</comment>